<dbReference type="AlphaFoldDB" id="A0A9E6RD75"/>
<gene>
    <name evidence="5" type="ORF">K6K41_09960</name>
</gene>
<evidence type="ECO:0000256" key="3">
    <source>
        <dbReference type="ARBA" id="ARBA00023163"/>
    </source>
</evidence>
<keyword evidence="1" id="KW-0805">Transcription regulation</keyword>
<dbReference type="Proteomes" id="UP000825701">
    <property type="component" value="Chromosome"/>
</dbReference>
<evidence type="ECO:0000313" key="5">
    <source>
        <dbReference type="EMBL" id="QZO01680.1"/>
    </source>
</evidence>
<dbReference type="SUPFAM" id="SSF46689">
    <property type="entry name" value="Homeodomain-like"/>
    <property type="match status" value="2"/>
</dbReference>
<keyword evidence="2" id="KW-0238">DNA-binding</keyword>
<organism evidence="5 6">
    <name type="scientific">Chenggangzhangella methanolivorans</name>
    <dbReference type="NCBI Taxonomy" id="1437009"/>
    <lineage>
        <taxon>Bacteria</taxon>
        <taxon>Pseudomonadati</taxon>
        <taxon>Pseudomonadota</taxon>
        <taxon>Alphaproteobacteria</taxon>
        <taxon>Hyphomicrobiales</taxon>
        <taxon>Methylopilaceae</taxon>
        <taxon>Chenggangzhangella</taxon>
    </lineage>
</organism>
<accession>A0A9E6RD75</accession>
<evidence type="ECO:0000256" key="2">
    <source>
        <dbReference type="ARBA" id="ARBA00023125"/>
    </source>
</evidence>
<dbReference type="PANTHER" id="PTHR46796:SF6">
    <property type="entry name" value="ARAC SUBFAMILY"/>
    <property type="match status" value="1"/>
</dbReference>
<proteinExistence type="predicted"/>
<dbReference type="GO" id="GO:0043565">
    <property type="term" value="F:sequence-specific DNA binding"/>
    <property type="evidence" value="ECO:0007669"/>
    <property type="project" value="InterPro"/>
</dbReference>
<dbReference type="GO" id="GO:0003700">
    <property type="term" value="F:DNA-binding transcription factor activity"/>
    <property type="evidence" value="ECO:0007669"/>
    <property type="project" value="InterPro"/>
</dbReference>
<keyword evidence="3" id="KW-0804">Transcription</keyword>
<feature type="domain" description="HTH araC/xylS-type" evidence="4">
    <location>
        <begin position="189"/>
        <end position="287"/>
    </location>
</feature>
<dbReference type="PANTHER" id="PTHR46796">
    <property type="entry name" value="HTH-TYPE TRANSCRIPTIONAL ACTIVATOR RHAS-RELATED"/>
    <property type="match status" value="1"/>
</dbReference>
<sequence>MKDEDVQADPGAYYRHANGTIISSGSRSTSSVRIETVTREIVKTGYWRFRQPNFTLFWLRSGIRPLEVEVGGRSAVIDGRQTDCLASVPPGMISEGLMSTDRICSYDVVSIDPSLFGEGAAALLEQPLTGFSDQAIQGGLRELMTWRDDATFPLMADGWTLQTIARLQKLQTGDSSRTGATPLSASVLQLIDEYVRSTLHEPIELVDLADIAGMSVRHFSRSFKQTRGETPARFVFQCRLERAQRLLRETSYPLSHIAALCGFSHPQHLSNSFRRLMGMTPTQFRAQFVR</sequence>
<dbReference type="SMART" id="SM00342">
    <property type="entry name" value="HTH_ARAC"/>
    <property type="match status" value="1"/>
</dbReference>
<dbReference type="RefSeq" id="WP_261404990.1">
    <property type="nucleotide sequence ID" value="NZ_CP081869.1"/>
</dbReference>
<evidence type="ECO:0000313" key="6">
    <source>
        <dbReference type="Proteomes" id="UP000825701"/>
    </source>
</evidence>
<dbReference type="EMBL" id="CP081869">
    <property type="protein sequence ID" value="QZO01680.1"/>
    <property type="molecule type" value="Genomic_DNA"/>
</dbReference>
<dbReference type="PROSITE" id="PS01124">
    <property type="entry name" value="HTH_ARAC_FAMILY_2"/>
    <property type="match status" value="1"/>
</dbReference>
<dbReference type="Gene3D" id="1.10.10.60">
    <property type="entry name" value="Homeodomain-like"/>
    <property type="match status" value="1"/>
</dbReference>
<dbReference type="InterPro" id="IPR050204">
    <property type="entry name" value="AraC_XylS_family_regulators"/>
</dbReference>
<keyword evidence="6" id="KW-1185">Reference proteome</keyword>
<dbReference type="KEGG" id="cmet:K6K41_09960"/>
<evidence type="ECO:0000259" key="4">
    <source>
        <dbReference type="PROSITE" id="PS01124"/>
    </source>
</evidence>
<evidence type="ECO:0000256" key="1">
    <source>
        <dbReference type="ARBA" id="ARBA00023015"/>
    </source>
</evidence>
<reference evidence="5" key="1">
    <citation type="submission" date="2021-08" db="EMBL/GenBank/DDBJ databases">
        <authorList>
            <person name="Zhang H."/>
            <person name="Xu M."/>
            <person name="Yu Z."/>
            <person name="Yang L."/>
            <person name="Cai Y."/>
        </authorList>
    </citation>
    <scope>NUCLEOTIDE SEQUENCE</scope>
    <source>
        <strain evidence="5">CHL1</strain>
    </source>
</reference>
<protein>
    <submittedName>
        <fullName evidence="5">Helix-turn-helix transcriptional regulator</fullName>
    </submittedName>
</protein>
<dbReference type="InterPro" id="IPR018060">
    <property type="entry name" value="HTH_AraC"/>
</dbReference>
<dbReference type="InterPro" id="IPR009057">
    <property type="entry name" value="Homeodomain-like_sf"/>
</dbReference>
<name>A0A9E6RD75_9HYPH</name>
<dbReference type="Pfam" id="PF12833">
    <property type="entry name" value="HTH_18"/>
    <property type="match status" value="1"/>
</dbReference>